<comment type="caution">
    <text evidence="3">The sequence shown here is derived from an EMBL/GenBank/DDBJ whole genome shotgun (WGS) entry which is preliminary data.</text>
</comment>
<dbReference type="CDD" id="cd00143">
    <property type="entry name" value="PP2Cc"/>
    <property type="match status" value="1"/>
</dbReference>
<dbReference type="Pfam" id="PF00481">
    <property type="entry name" value="PP2C"/>
    <property type="match status" value="1"/>
</dbReference>
<dbReference type="InterPro" id="IPR015655">
    <property type="entry name" value="PP2C"/>
</dbReference>
<dbReference type="EMBL" id="VFLP01000046">
    <property type="protein sequence ID" value="TRX91340.1"/>
    <property type="molecule type" value="Genomic_DNA"/>
</dbReference>
<dbReference type="GO" id="GO:0004741">
    <property type="term" value="F:[pyruvate dehydrogenase (acetyl-transferring)]-phosphatase activity"/>
    <property type="evidence" value="ECO:0007669"/>
    <property type="project" value="TreeGrafter"/>
</dbReference>
<feature type="compositionally biased region" description="Basic residues" evidence="1">
    <location>
        <begin position="8"/>
        <end position="24"/>
    </location>
</feature>
<dbReference type="GO" id="GO:0005739">
    <property type="term" value="C:mitochondrion"/>
    <property type="evidence" value="ECO:0007669"/>
    <property type="project" value="TreeGrafter"/>
</dbReference>
<name>A0A553HTQ6_9PEZI</name>
<dbReference type="STRING" id="2512241.A0A553HTQ6"/>
<sequence>MLLSSRTIRQRSRLAARQCRRPVPRPRFSSTDARTTSRALAQAASAGSFAAGLTVGWVMYRNGPSDKSEIKDEKGPSLVGGRVSQAVAQIPHVTRSGITVTTTPDLNELGTSDEVAYTKPPTLGDITRLLNENAFTVRAAPGGVDRYDGAQLASNSPCEDAFIHGSFSNPLGTGSGDASKWMAWAVFDGHCGWQLSNLLKTQLMPFVRRSLAEAKSADGGEVPEEALQQALTKSFTTLDDALVKSATAIIESDLPFAEKARRLEPAYAGACALLTLFDPQSRKLHVASTGDCRAVLGQKTADGKWKATPLSVDCTGATPSEVARIKAQFPDEPDVVQGGRVWGLQPSRTFGDGMWKWTAELKKNLRYHFNGLSLPSQTRYKNYKDGPYVTAEPLVTTTQIPDPKEGRPSFLILATDGLWDTMSSEQAVDLVGKWYDRQQKGTSVVEPEKKAEDFGPVVLGWKQQCKYEERKATFRDDNAAVHLMRNGLGGADEEMVRGALAFRYPNSRDIRDDITVQVVFFSPGQ</sequence>
<keyword evidence="4" id="KW-1185">Reference proteome</keyword>
<feature type="domain" description="PPM-type phosphatase" evidence="2">
    <location>
        <begin position="163"/>
        <end position="521"/>
    </location>
</feature>
<dbReference type="SUPFAM" id="SSF81606">
    <property type="entry name" value="PP2C-like"/>
    <property type="match status" value="1"/>
</dbReference>
<protein>
    <recommendedName>
        <fullName evidence="2">PPM-type phosphatase domain-containing protein</fullName>
    </recommendedName>
</protein>
<evidence type="ECO:0000256" key="1">
    <source>
        <dbReference type="SAM" id="MobiDB-lite"/>
    </source>
</evidence>
<dbReference type="PANTHER" id="PTHR13832">
    <property type="entry name" value="PROTEIN PHOSPHATASE 2C"/>
    <property type="match status" value="1"/>
</dbReference>
<proteinExistence type="predicted"/>
<organism evidence="3 4">
    <name type="scientific">Xylaria flabelliformis</name>
    <dbReference type="NCBI Taxonomy" id="2512241"/>
    <lineage>
        <taxon>Eukaryota</taxon>
        <taxon>Fungi</taxon>
        <taxon>Dikarya</taxon>
        <taxon>Ascomycota</taxon>
        <taxon>Pezizomycotina</taxon>
        <taxon>Sordariomycetes</taxon>
        <taxon>Xylariomycetidae</taxon>
        <taxon>Xylariales</taxon>
        <taxon>Xylariaceae</taxon>
        <taxon>Xylaria</taxon>
    </lineage>
</organism>
<dbReference type="AlphaFoldDB" id="A0A553HTQ6"/>
<dbReference type="InterPro" id="IPR036457">
    <property type="entry name" value="PPM-type-like_dom_sf"/>
</dbReference>
<dbReference type="PROSITE" id="PS51746">
    <property type="entry name" value="PPM_2"/>
    <property type="match status" value="1"/>
</dbReference>
<dbReference type="SMART" id="SM00332">
    <property type="entry name" value="PP2Cc"/>
    <property type="match status" value="1"/>
</dbReference>
<evidence type="ECO:0000313" key="3">
    <source>
        <dbReference type="EMBL" id="TRX91340.1"/>
    </source>
</evidence>
<dbReference type="Gene3D" id="3.60.40.10">
    <property type="entry name" value="PPM-type phosphatase domain"/>
    <property type="match status" value="1"/>
</dbReference>
<dbReference type="PANTHER" id="PTHR13832:SF792">
    <property type="entry name" value="GM14286P"/>
    <property type="match status" value="1"/>
</dbReference>
<accession>A0A553HTQ6</accession>
<dbReference type="OrthoDB" id="420076at2759"/>
<evidence type="ECO:0000313" key="4">
    <source>
        <dbReference type="Proteomes" id="UP000319160"/>
    </source>
</evidence>
<dbReference type="InterPro" id="IPR001932">
    <property type="entry name" value="PPM-type_phosphatase-like_dom"/>
</dbReference>
<dbReference type="Proteomes" id="UP000319160">
    <property type="component" value="Unassembled WGS sequence"/>
</dbReference>
<feature type="region of interest" description="Disordered" evidence="1">
    <location>
        <begin position="1"/>
        <end position="36"/>
    </location>
</feature>
<gene>
    <name evidence="3" type="ORF">FHL15_007762</name>
</gene>
<reference evidence="4" key="1">
    <citation type="submission" date="2019-06" db="EMBL/GenBank/DDBJ databases">
        <title>Draft genome sequence of the griseofulvin-producing fungus Xylaria cubensis strain G536.</title>
        <authorList>
            <person name="Mead M.E."/>
            <person name="Raja H.A."/>
            <person name="Steenwyk J.L."/>
            <person name="Knowles S.L."/>
            <person name="Oberlies N.H."/>
            <person name="Rokas A."/>
        </authorList>
    </citation>
    <scope>NUCLEOTIDE SEQUENCE [LARGE SCALE GENOMIC DNA]</scope>
    <source>
        <strain evidence="4">G536</strain>
    </source>
</reference>
<evidence type="ECO:0000259" key="2">
    <source>
        <dbReference type="PROSITE" id="PS51746"/>
    </source>
</evidence>